<feature type="compositionally biased region" description="Polar residues" evidence="1">
    <location>
        <begin position="434"/>
        <end position="468"/>
    </location>
</feature>
<dbReference type="InterPro" id="IPR036390">
    <property type="entry name" value="WH_DNA-bd_sf"/>
</dbReference>
<dbReference type="InterPro" id="IPR000591">
    <property type="entry name" value="DEP_dom"/>
</dbReference>
<dbReference type="InterPro" id="IPR025451">
    <property type="entry name" value="DUF4211"/>
</dbReference>
<feature type="region of interest" description="Disordered" evidence="1">
    <location>
        <begin position="377"/>
        <end position="400"/>
    </location>
</feature>
<feature type="compositionally biased region" description="Low complexity" evidence="1">
    <location>
        <begin position="1411"/>
        <end position="1438"/>
    </location>
</feature>
<accession>A0A8J6L1M1</accession>
<dbReference type="SMART" id="SM00049">
    <property type="entry name" value="DEP"/>
    <property type="match status" value="1"/>
</dbReference>
<feature type="region of interest" description="Disordered" evidence="1">
    <location>
        <begin position="434"/>
        <end position="505"/>
    </location>
</feature>
<dbReference type="Gene3D" id="1.10.10.10">
    <property type="entry name" value="Winged helix-like DNA-binding domain superfamily/Winged helix DNA-binding domain"/>
    <property type="match status" value="1"/>
</dbReference>
<feature type="compositionally biased region" description="Low complexity" evidence="1">
    <location>
        <begin position="1231"/>
        <end position="1244"/>
    </location>
</feature>
<dbReference type="PANTHER" id="PTHR14709">
    <property type="entry name" value="GLUTAMINE AND SERINE-RICH PROTEIN 1-RELATED"/>
    <property type="match status" value="1"/>
</dbReference>
<feature type="region of interest" description="Disordered" evidence="1">
    <location>
        <begin position="531"/>
        <end position="550"/>
    </location>
</feature>
<dbReference type="PROSITE" id="PS50186">
    <property type="entry name" value="DEP"/>
    <property type="match status" value="1"/>
</dbReference>
<dbReference type="InterPro" id="IPR052466">
    <property type="entry name" value="DNA_MethProtect_Complex"/>
</dbReference>
<dbReference type="GO" id="GO:0035556">
    <property type="term" value="P:intracellular signal transduction"/>
    <property type="evidence" value="ECO:0007669"/>
    <property type="project" value="InterPro"/>
</dbReference>
<evidence type="ECO:0000256" key="1">
    <source>
        <dbReference type="SAM" id="MobiDB-lite"/>
    </source>
</evidence>
<feature type="compositionally biased region" description="Basic and acidic residues" evidence="1">
    <location>
        <begin position="1446"/>
        <end position="1462"/>
    </location>
</feature>
<dbReference type="EMBL" id="JAATJU010019100">
    <property type="protein sequence ID" value="KAH0516713.1"/>
    <property type="molecule type" value="Genomic_DNA"/>
</dbReference>
<dbReference type="CDD" id="cd04405">
    <property type="entry name" value="RhoGAP_BRCC3-like"/>
    <property type="match status" value="1"/>
</dbReference>
<gene>
    <name evidence="3" type="ORF">LTLLF_123845</name>
</gene>
<proteinExistence type="predicted"/>
<feature type="domain" description="DEP" evidence="2">
    <location>
        <begin position="1675"/>
        <end position="1765"/>
    </location>
</feature>
<feature type="compositionally biased region" description="Polar residues" evidence="1">
    <location>
        <begin position="379"/>
        <end position="394"/>
    </location>
</feature>
<dbReference type="Pfam" id="PF00610">
    <property type="entry name" value="DEP"/>
    <property type="match status" value="1"/>
</dbReference>
<dbReference type="Proteomes" id="UP000710432">
    <property type="component" value="Unassembled WGS sequence"/>
</dbReference>
<reference evidence="3" key="1">
    <citation type="submission" date="2020-03" db="EMBL/GenBank/DDBJ databases">
        <title>Studies in the Genomics of Life Span.</title>
        <authorList>
            <person name="Glass D."/>
        </authorList>
    </citation>
    <scope>NUCLEOTIDE SEQUENCE</scope>
    <source>
        <strain evidence="3">LTLLF</strain>
        <tissue evidence="3">Muscle</tissue>
    </source>
</reference>
<feature type="compositionally biased region" description="Polar residues" evidence="1">
    <location>
        <begin position="479"/>
        <end position="501"/>
    </location>
</feature>
<evidence type="ECO:0000259" key="2">
    <source>
        <dbReference type="PROSITE" id="PS50186"/>
    </source>
</evidence>
<organism evidence="3 4">
    <name type="scientific">Microtus ochrogaster</name>
    <name type="common">Prairie vole</name>
    <dbReference type="NCBI Taxonomy" id="79684"/>
    <lineage>
        <taxon>Eukaryota</taxon>
        <taxon>Metazoa</taxon>
        <taxon>Chordata</taxon>
        <taxon>Craniata</taxon>
        <taxon>Vertebrata</taxon>
        <taxon>Euteleostomi</taxon>
        <taxon>Mammalia</taxon>
        <taxon>Eutheria</taxon>
        <taxon>Euarchontoglires</taxon>
        <taxon>Glires</taxon>
        <taxon>Rodentia</taxon>
        <taxon>Myomorpha</taxon>
        <taxon>Muroidea</taxon>
        <taxon>Cricetidae</taxon>
        <taxon>Arvicolinae</taxon>
        <taxon>Microtus</taxon>
    </lineage>
</organism>
<protein>
    <submittedName>
        <fullName evidence="3">Glutamine and serine-rich protein 1</fullName>
    </submittedName>
</protein>
<feature type="compositionally biased region" description="Low complexity" evidence="1">
    <location>
        <begin position="531"/>
        <end position="544"/>
    </location>
</feature>
<name>A0A8J6L1M1_MICOH</name>
<feature type="region of interest" description="Disordered" evidence="1">
    <location>
        <begin position="1213"/>
        <end position="1244"/>
    </location>
</feature>
<evidence type="ECO:0000313" key="3">
    <source>
        <dbReference type="EMBL" id="KAH0516713.1"/>
    </source>
</evidence>
<dbReference type="PANTHER" id="PTHR14709:SF2">
    <property type="entry name" value="GLUTAMINE AND SERINE-RICH PROTEIN 1"/>
    <property type="match status" value="1"/>
</dbReference>
<dbReference type="Pfam" id="PF13926">
    <property type="entry name" value="DUF4211"/>
    <property type="match status" value="1"/>
</dbReference>
<feature type="region of interest" description="Disordered" evidence="1">
    <location>
        <begin position="1012"/>
        <end position="1083"/>
    </location>
</feature>
<comment type="caution">
    <text evidence="3">The sequence shown here is derived from an EMBL/GenBank/DDBJ whole genome shotgun (WGS) entry which is preliminary data.</text>
</comment>
<dbReference type="SUPFAM" id="SSF46785">
    <property type="entry name" value="Winged helix' DNA-binding domain"/>
    <property type="match status" value="1"/>
</dbReference>
<feature type="compositionally biased region" description="Low complexity" evidence="1">
    <location>
        <begin position="1463"/>
        <end position="1478"/>
    </location>
</feature>
<dbReference type="CDD" id="cd04446">
    <property type="entry name" value="DEP_DEPDC4"/>
    <property type="match status" value="1"/>
</dbReference>
<evidence type="ECO:0000313" key="4">
    <source>
        <dbReference type="Proteomes" id="UP000710432"/>
    </source>
</evidence>
<sequence length="2136" mass="235031">MHSSAATELFVTGPLPTSGTLPPPVLSAYQHPATFSNRNFATTSPLVLQDSSFNTTSNGILNPHDPLLQIKTSQGTVPTALAFERLGSSALSNSIPPQSSTYRSAQESAPHLLQPQFSLLPSTLGGAQQTPQGYSSTLFTSSAASIERALLRECSVIKHHQRPSDTQSIQAQLTGSQLPLHSYLSSASIGNFQETSRQSSLSCSSIRDSTQVSNGALQQKSPLVSAHAQSYSSVIPSSGYLPSVTKVDACSTKHPLTSSVIPPVQTLNYSKPLHNQSSVISGQAQIYSTAQLPSLLSVSQSQNYGLVQPLNVPSIVHSQVYRSSRVEKLPSLYKTLAFSGSSQPVTSENQTLSYSSNQQEVLSLVTNENYPAQTRDLASVSQPQNYSSGHSQGLSPVSQTQVSYSSQSQVLSVVSPSESYASVQSLTLTAPSLSYSSASRGQSLPDSSPTPNYISMHSSPNTHTQGSSPPQPQKFLPAVQSSFASSTRGQAMQNSIPSPDSKTYAERKLDSNVYTSSEQNDDFPMQKLQALQSQASLESSSQRLPDGDVNAQESVYKTSKSDDRYSQSITRNNSHLEDQVVGVALQGSKQEENMVGSVTQLNHQSGQPNNAVNTDLKKATNLMPAPQIRLNTKDLNQQHSLIHKMHEAKVQEQHDQIISASSQIQISNHALGHSHQTLPNTPVLLDSACDLQILQQAGILQASLGQAKASLQVQRVQSPQQVVHSFLQMDGHIIQSNGEHPQQQLHPQNSEIMKLDLPEPSKPLQQLTTKGPFSEANQHDSKNQFVSLGSMCFPEAMLLSDERNILSNVDDILAATAAACGVTPSDFSKSTSNETMQAVEGGDSKSHFQQSLDVRHVNSDFNSITATVGKPQNINDIPLSGSQVTVNLSSVPTLQSKTVLDQQHMETPSQNIPTKASSAMVGPGHEVQEQSADSFKKQLAMNHESKEDSEIAVESALSNNRNQEFVSASQSISGESVASESDFTLVADDSSMSVNHRRSTLALLAMAQPGDAASGKTEDEKQDVAYLNLPKKKTKGKGQCKEEEDSSQKPPKKSAQSKRQNPRGADMYLPYSPSSSENCDEGYQHQEKMRQKIKEVEEKQPEVKTGFIASFLDFLKCGPKQQFSTLAVRMPSRTRRSGTQVTHPFCAPPLAKMSPATPVPLAFETGGISPSEKVDSELKNLEPLSSFSSDEEDPGTCGHDIYKKISALDTTSDKTKKTVSEALPVTTPGLSAETAGAAPTSSTAGAKQDLHLTLSAVNALENVNSTEPPKAIELDSLPSDQFAKGQDTVAIEGFTDEEDTESGGEGQYRERDEFVIKIEDIETFKEALNIGKEPPAIWKVQKALLQKFVPEIRDGQREFAATNSYLGYFGDAKTKYKRIYVKVIENANKKEYVRVCSKKPRNKPSQAIRNVPSKPSSSSKTSDPPVSKTPTTKVPSTKPKAKQLKMKAEPPPKKRKKWKEEFSSSQSESSPEVRSSSSENEEFDPPAPFATRFLNTRAMKDTFKSYMELLVSIALDPDTMQALEKSNDELLLPHMKKIDGMLNDNRKRLLVNLHLDQPFKNALESFPELTIITRDSKAKSGGSAISKIKMNGKTYNKKTLRTSKATTKSAQVWVGHKPFPTRHWGICSPRGKPPLKKTGYPGMSFGTLACQVQGFSVAQKPFGATYVWSSIINTLQTQVEVKKRRHHLKRHNDCFVGSEAVDVIYSHLTQNKFFGDVDIPRAKVVRVCQALMDYKVFEAFPTRVFGKDRKPSFEDSSCSLYRFTTIPTQSHENSAYSPSRYSDTLFKSPDIKSDSLEDLWENLSLKPANSPRINTSTRLPPQVINEVWKEETIGRLLQLVDLPFLDSLLKQQEVVPKVPQPKRQPDMVNTSNYLDRGILRAYGDSQADEWVSAAIDCLEYLPDQMVVDISRNFPEQPDRTDLVKELLFNALSKYYSTRDPLLNHLGDVHNGIAELLVNGKIEIALEATQLFLKLLDSQNREEFRRLLYFMAVAAHPSEFKLQEESDNRMVVKRVFSKAIVNNKNLSKGKTDLLVLFLMDHQKDVFKIPGTLHKIVSVKLLAIQKGSDPNKDTGYIYCQRIEESDYASSTQKKTKDELLNLLKTINEDSQLSAKERKKLLGQFRKCHPDIFIEYFGD</sequence>
<dbReference type="InterPro" id="IPR036388">
    <property type="entry name" value="WH-like_DNA-bd_sf"/>
</dbReference>
<feature type="region of interest" description="Disordered" evidence="1">
    <location>
        <begin position="1395"/>
        <end position="1488"/>
    </location>
</feature>